<dbReference type="PANTHER" id="PTHR48098">
    <property type="entry name" value="ENTEROCHELIN ESTERASE-RELATED"/>
    <property type="match status" value="1"/>
</dbReference>
<dbReference type="EMBL" id="MCOG01000014">
    <property type="protein sequence ID" value="ORY79667.1"/>
    <property type="molecule type" value="Genomic_DNA"/>
</dbReference>
<keyword evidence="3" id="KW-0378">Hydrolase</keyword>
<keyword evidence="4" id="KW-1185">Reference proteome</keyword>
<proteinExistence type="predicted"/>
<comment type="caution">
    <text evidence="3">The sequence shown here is derived from an EMBL/GenBank/DDBJ whole genome shotgun (WGS) entry which is preliminary data.</text>
</comment>
<dbReference type="Pfam" id="PF00756">
    <property type="entry name" value="Esterase"/>
    <property type="match status" value="1"/>
</dbReference>
<accession>A0A1Y2F7N7</accession>
<gene>
    <name evidence="3" type="ORF">LY90DRAFT_698104</name>
</gene>
<feature type="chain" id="PRO_5012305213" evidence="2">
    <location>
        <begin position="26"/>
        <end position="524"/>
    </location>
</feature>
<evidence type="ECO:0000256" key="1">
    <source>
        <dbReference type="SAM" id="MobiDB-lite"/>
    </source>
</evidence>
<dbReference type="OrthoDB" id="2128894at2759"/>
<keyword evidence="2" id="KW-0732">Signal</keyword>
<dbReference type="SUPFAM" id="SSF53474">
    <property type="entry name" value="alpha/beta-Hydrolases"/>
    <property type="match status" value="1"/>
</dbReference>
<sequence length="524" mass="58214">MFKKLQKHFSLALAFSVLSLSVVSCSPIDTYGITLRDTKEKFSIFTEGSVATDIVEEEDGSVSWVATAANGAGGGVAFYAKPNKEEINIGNYESIDVEFDYNIVEGKWNPEALNPGFCLRMLPWDSTGMFGGYEELEYVDTDAKSGTFKYNFKIPSDFAEKVISSSDFDSILGFAIKFNDYQRGNTDGDQIKVNLKNVTFNPKEGAAEDKPFNDGLNDSQRGSVVEFNYPTRDYTVEESALTDEDRYEKHGWIYLPAGYDASDKNTKYPVFILLHGGGQNENTWGLSNKGRGGKIKGYMDRGMADGSVKKFVLAVVTGVANKSWGPNGSGNDINAYYSFGGELRNDLLPYLRANFNIKEGRDNVAIAGLSMGGIQTFDIGIKESLDLISNFGGFSGYSRTDPNEFIASVDENPEFKEYKIHNLYLTCGDGDVLAYGRYPPVVDAFKVWDRVENFKDYTYIGGTHDFPVWYNGFNDVIHMFFQNYEAETEVETGNEVGTDSEDDVEVEEGITQEVEVDSGSEEEN</sequence>
<dbReference type="Gene3D" id="3.40.50.1820">
    <property type="entry name" value="alpha/beta hydrolase"/>
    <property type="match status" value="1"/>
</dbReference>
<evidence type="ECO:0000313" key="4">
    <source>
        <dbReference type="Proteomes" id="UP000193920"/>
    </source>
</evidence>
<dbReference type="InterPro" id="IPR029058">
    <property type="entry name" value="AB_hydrolase_fold"/>
</dbReference>
<reference evidence="3 4" key="1">
    <citation type="submission" date="2016-08" db="EMBL/GenBank/DDBJ databases">
        <title>A Parts List for Fungal Cellulosomes Revealed by Comparative Genomics.</title>
        <authorList>
            <consortium name="DOE Joint Genome Institute"/>
            <person name="Haitjema C.H."/>
            <person name="Gilmore S.P."/>
            <person name="Henske J.K."/>
            <person name="Solomon K.V."/>
            <person name="De Groot R."/>
            <person name="Kuo A."/>
            <person name="Mondo S.J."/>
            <person name="Salamov A.A."/>
            <person name="Labutti K."/>
            <person name="Zhao Z."/>
            <person name="Chiniquy J."/>
            <person name="Barry K."/>
            <person name="Brewer H.M."/>
            <person name="Purvine S.O."/>
            <person name="Wright A.T."/>
            <person name="Boxma B."/>
            <person name="Van Alen T."/>
            <person name="Hackstein J.H."/>
            <person name="Baker S.E."/>
            <person name="Grigoriev I.V."/>
            <person name="O'Malley M.A."/>
        </authorList>
    </citation>
    <scope>NUCLEOTIDE SEQUENCE [LARGE SCALE GENOMIC DNA]</scope>
    <source>
        <strain evidence="3 4">G1</strain>
    </source>
</reference>
<dbReference type="InterPro" id="IPR000801">
    <property type="entry name" value="Esterase-like"/>
</dbReference>
<name>A0A1Y2F7N7_9FUNG</name>
<evidence type="ECO:0000313" key="3">
    <source>
        <dbReference type="EMBL" id="ORY79667.1"/>
    </source>
</evidence>
<dbReference type="AlphaFoldDB" id="A0A1Y2F7N7"/>
<dbReference type="GO" id="GO:0016787">
    <property type="term" value="F:hydrolase activity"/>
    <property type="evidence" value="ECO:0007669"/>
    <property type="project" value="UniProtKB-KW"/>
</dbReference>
<dbReference type="PROSITE" id="PS51257">
    <property type="entry name" value="PROKAR_LIPOPROTEIN"/>
    <property type="match status" value="1"/>
</dbReference>
<dbReference type="InterPro" id="IPR050583">
    <property type="entry name" value="Mycobacterial_A85_antigen"/>
</dbReference>
<dbReference type="Proteomes" id="UP000193920">
    <property type="component" value="Unassembled WGS sequence"/>
</dbReference>
<feature type="signal peptide" evidence="2">
    <location>
        <begin position="1"/>
        <end position="25"/>
    </location>
</feature>
<protein>
    <submittedName>
        <fullName evidence="3">Alpha/beta-hydrolase</fullName>
    </submittedName>
</protein>
<organism evidence="3 4">
    <name type="scientific">Neocallimastix californiae</name>
    <dbReference type="NCBI Taxonomy" id="1754190"/>
    <lineage>
        <taxon>Eukaryota</taxon>
        <taxon>Fungi</taxon>
        <taxon>Fungi incertae sedis</taxon>
        <taxon>Chytridiomycota</taxon>
        <taxon>Chytridiomycota incertae sedis</taxon>
        <taxon>Neocallimastigomycetes</taxon>
        <taxon>Neocallimastigales</taxon>
        <taxon>Neocallimastigaceae</taxon>
        <taxon>Neocallimastix</taxon>
    </lineage>
</organism>
<feature type="region of interest" description="Disordered" evidence="1">
    <location>
        <begin position="490"/>
        <end position="524"/>
    </location>
</feature>
<evidence type="ECO:0000256" key="2">
    <source>
        <dbReference type="SAM" id="SignalP"/>
    </source>
</evidence>